<reference evidence="5 6" key="1">
    <citation type="submission" date="2019-12" db="EMBL/GenBank/DDBJ databases">
        <authorList>
            <person name="Zhao J."/>
        </authorList>
    </citation>
    <scope>NUCLEOTIDE SEQUENCE [LARGE SCALE GENOMIC DNA]</scope>
    <source>
        <strain evidence="5 6">S-15</strain>
    </source>
</reference>
<dbReference type="Gene3D" id="2.60.120.200">
    <property type="match status" value="1"/>
</dbReference>
<keyword evidence="6" id="KW-1185">Reference proteome</keyword>
<accession>A0A6N9NGP3</accession>
<name>A0A6N9NGP3_9FLAO</name>
<feature type="domain" description="Secretion system C-terminal sorting" evidence="4">
    <location>
        <begin position="486"/>
        <end position="562"/>
    </location>
</feature>
<dbReference type="RefSeq" id="WP_160631664.1">
    <property type="nucleotide sequence ID" value="NZ_WWNE01000003.1"/>
</dbReference>
<evidence type="ECO:0000256" key="2">
    <source>
        <dbReference type="SAM" id="SignalP"/>
    </source>
</evidence>
<evidence type="ECO:0000259" key="3">
    <source>
        <dbReference type="Pfam" id="PF07675"/>
    </source>
</evidence>
<keyword evidence="1 2" id="KW-0732">Signal</keyword>
<dbReference type="InterPro" id="IPR026444">
    <property type="entry name" value="Secre_tail"/>
</dbReference>
<feature type="chain" id="PRO_5026974235" evidence="2">
    <location>
        <begin position="23"/>
        <end position="563"/>
    </location>
</feature>
<evidence type="ECO:0000259" key="4">
    <source>
        <dbReference type="Pfam" id="PF18962"/>
    </source>
</evidence>
<protein>
    <submittedName>
        <fullName evidence="5">T9SS type A sorting domain-containing protein</fullName>
    </submittedName>
</protein>
<evidence type="ECO:0000313" key="5">
    <source>
        <dbReference type="EMBL" id="NBG64992.1"/>
    </source>
</evidence>
<evidence type="ECO:0000313" key="6">
    <source>
        <dbReference type="Proteomes" id="UP000470771"/>
    </source>
</evidence>
<sequence>MNRFYKILGAALLGMTSFSSTAQTVFSENFNSSASLANWTLLDLDGNTPQANYAFFTDAFISFPDPDSSVVGDTCVASTSWFTPAGTANDYMISPSMLLPQNAVLSFDVRASDANFPDGYQVLISTTTPDTAGLNANPVLLNVPAATGVWTNRTVDLSAYAGQTVHLAIRNNSTDMNILLIDNFVVSVVPAFEVELLATNRLSEYTQLPSNQTDSIVFAAIVGNNGTDTLKSLKVNYSVKRGSTVVYTDSSALASLAPNATNTFVKLANYMPTMTGVYTVDYVVSHSNVDATLSNNMGSSDTLIVTDTTIARDNGIATGSLGIGAGIKGELGSVYAIANSDTLTSVSVFIRNATGSMTNQPVSAQVRSFSNGLPGSVLATTDTITYTNTGASYATLTFNNAGGYVILPADSFFVGVEEQDSNITIGTTPTKFIQNTNFVTFGTTPWTPNENFNFNVTYMIRPNFGTPRTVTVGNNEILSATSAIKVYPNPSNGFITLNITDENKIGTVQVEVYDITGKVVYNNNFSGANTVQEQIDLSGLNNGMYFLRTNINGNNTIQKVTIK</sequence>
<comment type="caution">
    <text evidence="5">The sequence shown here is derived from an EMBL/GenBank/DDBJ whole genome shotgun (WGS) entry which is preliminary data.</text>
</comment>
<dbReference type="NCBIfam" id="TIGR04183">
    <property type="entry name" value="Por_Secre_tail"/>
    <property type="match status" value="1"/>
</dbReference>
<dbReference type="EMBL" id="WWNE01000003">
    <property type="protein sequence ID" value="NBG64992.1"/>
    <property type="molecule type" value="Genomic_DNA"/>
</dbReference>
<dbReference type="NCBIfam" id="NF038128">
    <property type="entry name" value="choice_anch_J"/>
    <property type="match status" value="1"/>
</dbReference>
<dbReference type="InterPro" id="IPR011628">
    <property type="entry name" value="Cleaved_adhesin"/>
</dbReference>
<dbReference type="Gene3D" id="2.60.40.3080">
    <property type="match status" value="1"/>
</dbReference>
<organism evidence="5 6">
    <name type="scientific">Acidiluteibacter ferrifornacis</name>
    <dbReference type="NCBI Taxonomy" id="2692424"/>
    <lineage>
        <taxon>Bacteria</taxon>
        <taxon>Pseudomonadati</taxon>
        <taxon>Bacteroidota</taxon>
        <taxon>Flavobacteriia</taxon>
        <taxon>Flavobacteriales</taxon>
        <taxon>Cryomorphaceae</taxon>
        <taxon>Acidiluteibacter</taxon>
    </lineage>
</organism>
<evidence type="ECO:0000256" key="1">
    <source>
        <dbReference type="ARBA" id="ARBA00022729"/>
    </source>
</evidence>
<proteinExistence type="predicted"/>
<dbReference type="Pfam" id="PF07675">
    <property type="entry name" value="Cleaved_Adhesin"/>
    <property type="match status" value="1"/>
</dbReference>
<dbReference type="Pfam" id="PF18962">
    <property type="entry name" value="Por_Secre_tail"/>
    <property type="match status" value="1"/>
</dbReference>
<dbReference type="Proteomes" id="UP000470771">
    <property type="component" value="Unassembled WGS sequence"/>
</dbReference>
<dbReference type="AlphaFoldDB" id="A0A6N9NGP3"/>
<gene>
    <name evidence="5" type="ORF">GQN54_02610</name>
</gene>
<feature type="signal peptide" evidence="2">
    <location>
        <begin position="1"/>
        <end position="22"/>
    </location>
</feature>
<feature type="domain" description="Cleaved adhesin" evidence="3">
    <location>
        <begin position="24"/>
        <end position="184"/>
    </location>
</feature>